<gene>
    <name evidence="2" type="ORF">L829_1631</name>
</gene>
<sequence>MRPDRDAAPPRPIRIRKLPVRVEQRHHPVGTYPQRLGPKLGGHHRQLRLGRLAGRSIDHYREPVKEVADDPEVFLTNVAAPQRLRGMGQLGCQLLAGDRALRRQQLGVGDPPARAAPLPICKRRDNTSAYDVPPSCIGEACPVTAEIKPSPREANRRCTTSRRANTANASPAVRSSIDSA</sequence>
<protein>
    <submittedName>
        <fullName evidence="2">Uncharacterized protein</fullName>
    </submittedName>
</protein>
<evidence type="ECO:0000313" key="2">
    <source>
        <dbReference type="EMBL" id="ETZ88076.1"/>
    </source>
</evidence>
<proteinExistence type="predicted"/>
<feature type="region of interest" description="Disordered" evidence="1">
    <location>
        <begin position="22"/>
        <end position="42"/>
    </location>
</feature>
<feature type="compositionally biased region" description="Polar residues" evidence="1">
    <location>
        <begin position="157"/>
        <end position="169"/>
    </location>
</feature>
<organism evidence="2 3">
    <name type="scientific">Mycobacteroides abscessus MAB_030201_1075</name>
    <dbReference type="NCBI Taxonomy" id="1335410"/>
    <lineage>
        <taxon>Bacteria</taxon>
        <taxon>Bacillati</taxon>
        <taxon>Actinomycetota</taxon>
        <taxon>Actinomycetes</taxon>
        <taxon>Mycobacteriales</taxon>
        <taxon>Mycobacteriaceae</taxon>
        <taxon>Mycobacteroides</taxon>
        <taxon>Mycobacteroides abscessus</taxon>
    </lineage>
</organism>
<dbReference type="AlphaFoldDB" id="A0A829PLS9"/>
<accession>A0A829PLS9</accession>
<feature type="region of interest" description="Disordered" evidence="1">
    <location>
        <begin position="149"/>
        <end position="180"/>
    </location>
</feature>
<evidence type="ECO:0000256" key="1">
    <source>
        <dbReference type="SAM" id="MobiDB-lite"/>
    </source>
</evidence>
<reference evidence="2 3" key="1">
    <citation type="submission" date="2014-01" db="EMBL/GenBank/DDBJ databases">
        <authorList>
            <person name="Zelazny A."/>
            <person name="Olivier K."/>
            <person name="Sampaio E.P."/>
            <person name="Holland S.M."/>
            <person name="Tallon L.J."/>
            <person name="Sadzewicz L.K."/>
            <person name="Sengamalay N."/>
            <person name="Fraser C.M."/>
            <person name="Hine E."/>
            <person name="Shefchek K.A."/>
            <person name="Das S.P."/>
            <person name="Shallom S.J."/>
            <person name="Agrawal S."/>
            <person name="Tettelin H."/>
        </authorList>
    </citation>
    <scope>NUCLEOTIDE SEQUENCE [LARGE SCALE GENOMIC DNA]</scope>
    <source>
        <strain evidence="2 3">MAB_030201_1075</strain>
    </source>
</reference>
<evidence type="ECO:0000313" key="3">
    <source>
        <dbReference type="Proteomes" id="UP000019854"/>
    </source>
</evidence>
<name>A0A829PLS9_9MYCO</name>
<dbReference type="EMBL" id="JAOX01000001">
    <property type="protein sequence ID" value="ETZ88076.1"/>
    <property type="molecule type" value="Genomic_DNA"/>
</dbReference>
<dbReference type="Proteomes" id="UP000019854">
    <property type="component" value="Unassembled WGS sequence"/>
</dbReference>
<comment type="caution">
    <text evidence="2">The sequence shown here is derived from an EMBL/GenBank/DDBJ whole genome shotgun (WGS) entry which is preliminary data.</text>
</comment>